<evidence type="ECO:0000313" key="2">
    <source>
        <dbReference type="EMBL" id="ELN6932548.1"/>
    </source>
</evidence>
<feature type="coiled-coil region" evidence="1">
    <location>
        <begin position="267"/>
        <end position="298"/>
    </location>
</feature>
<evidence type="ECO:0000313" key="3">
    <source>
        <dbReference type="Proteomes" id="UP001253463"/>
    </source>
</evidence>
<dbReference type="RefSeq" id="WP_172564396.1">
    <property type="nucleotide sequence ID" value="NZ_CP051101.1"/>
</dbReference>
<proteinExistence type="predicted"/>
<accession>A0AAI9CRL3</accession>
<keyword evidence="1" id="KW-0175">Coiled coil</keyword>
<sequence length="327" mass="38386">MNRTRAFFLLALVASLIVGWQFWPHNKEQSGLLAARSLISSSDAAPEPKSSANSIPLNITETNLPFALTAKAAQPANLLLDPHKLLELQGRALREQLESFWRECARKQNCEKQLVQLQTSLSVEWFQLLQNFRQRSRQWQDAQSHMPLESLDSLSQRIEMFRQNALEIWGPLSTVLLADQFAILEFRLDSVPLTQIEASQFVEQYQSLIERWQQQGDVLEFEDKQNHYERALGLIPSHYSADEREQIRQTLAHKYLSDEQSSEIAFRAQQEREQEKQVEDYQRALAQLKASLEEQRARRYASWDEPQWQNYYQQQIARFRREFFATQ</sequence>
<dbReference type="EMBL" id="ABNSCA010000004">
    <property type="protein sequence ID" value="ELN6932548.1"/>
    <property type="molecule type" value="Genomic_DNA"/>
</dbReference>
<organism evidence="2 3">
    <name type="scientific">Vibrio navarrensis</name>
    <dbReference type="NCBI Taxonomy" id="29495"/>
    <lineage>
        <taxon>Bacteria</taxon>
        <taxon>Pseudomonadati</taxon>
        <taxon>Pseudomonadota</taxon>
        <taxon>Gammaproteobacteria</taxon>
        <taxon>Vibrionales</taxon>
        <taxon>Vibrionaceae</taxon>
        <taxon>Vibrio</taxon>
    </lineage>
</organism>
<evidence type="ECO:0000256" key="1">
    <source>
        <dbReference type="SAM" id="Coils"/>
    </source>
</evidence>
<dbReference type="Proteomes" id="UP001253463">
    <property type="component" value="Unassembled WGS sequence"/>
</dbReference>
<comment type="caution">
    <text evidence="2">The sequence shown here is derived from an EMBL/GenBank/DDBJ whole genome shotgun (WGS) entry which is preliminary data.</text>
</comment>
<protein>
    <submittedName>
        <fullName evidence="2">Chromosome partitioning protein ParA</fullName>
    </submittedName>
</protein>
<gene>
    <name evidence="2" type="ORF">RZY48_001941</name>
</gene>
<name>A0AAI9CRL3_9VIBR</name>
<dbReference type="AlphaFoldDB" id="A0AAI9CRL3"/>
<reference evidence="2" key="1">
    <citation type="submission" date="2023-10" db="EMBL/GenBank/DDBJ databases">
        <authorList>
            <consortium name="PulseNet: The National Subtyping Network for Foodborne Disease Surveillance"/>
        </authorList>
    </citation>
    <scope>NUCLEOTIDE SEQUENCE</scope>
    <source>
        <strain evidence="2">PNUSAV004886</strain>
    </source>
</reference>